<dbReference type="AlphaFoldDB" id="S7PZZ9"/>
<dbReference type="HOGENOM" id="CLU_1077897_0_0_1"/>
<evidence type="ECO:0000313" key="1">
    <source>
        <dbReference type="EMBL" id="EPQ53256.1"/>
    </source>
</evidence>
<dbReference type="GeneID" id="19302318"/>
<reference evidence="1 2" key="1">
    <citation type="journal article" date="2012" name="Science">
        <title>The Paleozoic origin of enzymatic lignin decomposition reconstructed from 31 fungal genomes.</title>
        <authorList>
            <person name="Floudas D."/>
            <person name="Binder M."/>
            <person name="Riley R."/>
            <person name="Barry K."/>
            <person name="Blanchette R.A."/>
            <person name="Henrissat B."/>
            <person name="Martinez A.T."/>
            <person name="Otillar R."/>
            <person name="Spatafora J.W."/>
            <person name="Yadav J.S."/>
            <person name="Aerts A."/>
            <person name="Benoit I."/>
            <person name="Boyd A."/>
            <person name="Carlson A."/>
            <person name="Copeland A."/>
            <person name="Coutinho P.M."/>
            <person name="de Vries R.P."/>
            <person name="Ferreira P."/>
            <person name="Findley K."/>
            <person name="Foster B."/>
            <person name="Gaskell J."/>
            <person name="Glotzer D."/>
            <person name="Gorecki P."/>
            <person name="Heitman J."/>
            <person name="Hesse C."/>
            <person name="Hori C."/>
            <person name="Igarashi K."/>
            <person name="Jurgens J.A."/>
            <person name="Kallen N."/>
            <person name="Kersten P."/>
            <person name="Kohler A."/>
            <person name="Kuees U."/>
            <person name="Kumar T.K.A."/>
            <person name="Kuo A."/>
            <person name="LaButti K."/>
            <person name="Larrondo L.F."/>
            <person name="Lindquist E."/>
            <person name="Ling A."/>
            <person name="Lombard V."/>
            <person name="Lucas S."/>
            <person name="Lundell T."/>
            <person name="Martin R."/>
            <person name="McLaughlin D.J."/>
            <person name="Morgenstern I."/>
            <person name="Morin E."/>
            <person name="Murat C."/>
            <person name="Nagy L.G."/>
            <person name="Nolan M."/>
            <person name="Ohm R.A."/>
            <person name="Patyshakuliyeva A."/>
            <person name="Rokas A."/>
            <person name="Ruiz-Duenas F.J."/>
            <person name="Sabat G."/>
            <person name="Salamov A."/>
            <person name="Samejima M."/>
            <person name="Schmutz J."/>
            <person name="Slot J.C."/>
            <person name="St John F."/>
            <person name="Stenlid J."/>
            <person name="Sun H."/>
            <person name="Sun S."/>
            <person name="Syed K."/>
            <person name="Tsang A."/>
            <person name="Wiebenga A."/>
            <person name="Young D."/>
            <person name="Pisabarro A."/>
            <person name="Eastwood D.C."/>
            <person name="Martin F."/>
            <person name="Cullen D."/>
            <person name="Grigoriev I.V."/>
            <person name="Hibbett D.S."/>
        </authorList>
    </citation>
    <scope>NUCLEOTIDE SEQUENCE [LARGE SCALE GENOMIC DNA]</scope>
    <source>
        <strain evidence="1 2">ATCC 11539</strain>
    </source>
</reference>
<dbReference type="Proteomes" id="UP000030669">
    <property type="component" value="Unassembled WGS sequence"/>
</dbReference>
<proteinExistence type="predicted"/>
<name>S7PZZ9_GLOTA</name>
<organism evidence="1 2">
    <name type="scientific">Gloeophyllum trabeum (strain ATCC 11539 / FP-39264 / Madison 617)</name>
    <name type="common">Brown rot fungus</name>
    <dbReference type="NCBI Taxonomy" id="670483"/>
    <lineage>
        <taxon>Eukaryota</taxon>
        <taxon>Fungi</taxon>
        <taxon>Dikarya</taxon>
        <taxon>Basidiomycota</taxon>
        <taxon>Agaricomycotina</taxon>
        <taxon>Agaricomycetes</taxon>
        <taxon>Gloeophyllales</taxon>
        <taxon>Gloeophyllaceae</taxon>
        <taxon>Gloeophyllum</taxon>
    </lineage>
</organism>
<dbReference type="EMBL" id="KB469306">
    <property type="protein sequence ID" value="EPQ53256.1"/>
    <property type="molecule type" value="Genomic_DNA"/>
</dbReference>
<dbReference type="RefSeq" id="XP_007868529.1">
    <property type="nucleotide sequence ID" value="XM_007870338.1"/>
</dbReference>
<gene>
    <name evidence="1" type="ORF">GLOTRDRAFT_131530</name>
</gene>
<evidence type="ECO:0000313" key="2">
    <source>
        <dbReference type="Proteomes" id="UP000030669"/>
    </source>
</evidence>
<protein>
    <submittedName>
        <fullName evidence="1">Uncharacterized protein</fullName>
    </submittedName>
</protein>
<dbReference type="OrthoDB" id="3181669at2759"/>
<sequence>MHLTVDDLWRETQPQALEPMVSVINRITAPPPLRTLLIAVTTHLGWTLELKGWTSILSHESCSHQTPAKIHLTAMRTGFNFETVLQRIGKCLPLSHVKYLQIENVPDFDVWKKSFAHMRTVTKLRVHRAAADYLPMALLSKDDKKKNPRKTADLRVDPDPDASLFPHLKYLQLDEVRFCAVYGESRDGDLIDDIEEALGSRKLRRRKFPHLDIRRAINFGQDELDRLQKVVQTLTWDGKVDINNIEDEDEYSDAYLYY</sequence>
<keyword evidence="2" id="KW-1185">Reference proteome</keyword>
<accession>S7PZZ9</accession>
<dbReference type="KEGG" id="gtr:GLOTRDRAFT_131530"/>